<reference evidence="2" key="1">
    <citation type="submission" date="2017-02" db="EMBL/GenBank/DDBJ databases">
        <authorList>
            <person name="Daims H."/>
        </authorList>
    </citation>
    <scope>NUCLEOTIDE SEQUENCE [LARGE SCALE GENOMIC DNA]</scope>
</reference>
<evidence type="ECO:0000313" key="1">
    <source>
        <dbReference type="EMBL" id="SJM94006.1"/>
    </source>
</evidence>
<dbReference type="AlphaFoldDB" id="A0A1R4HCS0"/>
<proteinExistence type="predicted"/>
<dbReference type="Proteomes" id="UP000195667">
    <property type="component" value="Unassembled WGS sequence"/>
</dbReference>
<protein>
    <submittedName>
        <fullName evidence="1">Uncharacterized protein</fullName>
    </submittedName>
</protein>
<name>A0A1R4HCS0_9GAMM</name>
<keyword evidence="2" id="KW-1185">Reference proteome</keyword>
<evidence type="ECO:0000313" key="2">
    <source>
        <dbReference type="Proteomes" id="UP000195667"/>
    </source>
</evidence>
<dbReference type="EMBL" id="FUKI01000126">
    <property type="protein sequence ID" value="SJM94006.1"/>
    <property type="molecule type" value="Genomic_DNA"/>
</dbReference>
<gene>
    <name evidence="1" type="ORF">CRENPOLYSF1_50064</name>
</gene>
<accession>A0A1R4HCS0</accession>
<organism evidence="1 2">
    <name type="scientific">Crenothrix polyspora</name>
    <dbReference type="NCBI Taxonomy" id="360316"/>
    <lineage>
        <taxon>Bacteria</taxon>
        <taxon>Pseudomonadati</taxon>
        <taxon>Pseudomonadota</taxon>
        <taxon>Gammaproteobacteria</taxon>
        <taxon>Methylococcales</taxon>
        <taxon>Crenotrichaceae</taxon>
        <taxon>Crenothrix</taxon>
    </lineage>
</organism>
<sequence length="38" mass="4357">MYRPYMTALLRLHEDCVTIAKQGYPLKVGHGARLNRSP</sequence>